<dbReference type="RefSeq" id="WP_377045854.1">
    <property type="nucleotide sequence ID" value="NZ_JBHLUN010000013.1"/>
</dbReference>
<sequence length="160" mass="17007">MDTIPTHLAAGTEDPQTRTPLVSLVLAYAAMIPVVVGAVAVWLLPAQAPAILRVTLILAGALLCFFSGVRRGLSFRQPGGPTLTQLATTILFFGLGFASLLSPWPLVSVLILLAGYLAMIILDPIAARRGEAPRYFSRLRPVQLLLPIASLASLLIRLLG</sequence>
<proteinExistence type="predicted"/>
<keyword evidence="3" id="KW-1185">Reference proteome</keyword>
<name>A0ABV6JXT5_9PROT</name>
<dbReference type="InterPro" id="IPR021836">
    <property type="entry name" value="DUF3429"/>
</dbReference>
<feature type="transmembrane region" description="Helical" evidence="1">
    <location>
        <begin position="21"/>
        <end position="44"/>
    </location>
</feature>
<keyword evidence="1" id="KW-0812">Transmembrane</keyword>
<dbReference type="Pfam" id="PF11911">
    <property type="entry name" value="DUF3429"/>
    <property type="match status" value="1"/>
</dbReference>
<keyword evidence="1" id="KW-1133">Transmembrane helix</keyword>
<evidence type="ECO:0000313" key="2">
    <source>
        <dbReference type="EMBL" id="MFC0410102.1"/>
    </source>
</evidence>
<dbReference type="Proteomes" id="UP001589865">
    <property type="component" value="Unassembled WGS sequence"/>
</dbReference>
<evidence type="ECO:0000313" key="3">
    <source>
        <dbReference type="Proteomes" id="UP001589865"/>
    </source>
</evidence>
<reference evidence="2 3" key="1">
    <citation type="submission" date="2024-09" db="EMBL/GenBank/DDBJ databases">
        <authorList>
            <person name="Sun Q."/>
            <person name="Mori K."/>
        </authorList>
    </citation>
    <scope>NUCLEOTIDE SEQUENCE [LARGE SCALE GENOMIC DNA]</scope>
    <source>
        <strain evidence="2 3">TBRC 5777</strain>
    </source>
</reference>
<comment type="caution">
    <text evidence="2">The sequence shown here is derived from an EMBL/GenBank/DDBJ whole genome shotgun (WGS) entry which is preliminary data.</text>
</comment>
<gene>
    <name evidence="2" type="ORF">ACFFGY_17755</name>
</gene>
<keyword evidence="1" id="KW-0472">Membrane</keyword>
<dbReference type="EMBL" id="JBHLUN010000013">
    <property type="protein sequence ID" value="MFC0410102.1"/>
    <property type="molecule type" value="Genomic_DNA"/>
</dbReference>
<organism evidence="2 3">
    <name type="scientific">Roseomonas elaeocarpi</name>
    <dbReference type="NCBI Taxonomy" id="907779"/>
    <lineage>
        <taxon>Bacteria</taxon>
        <taxon>Pseudomonadati</taxon>
        <taxon>Pseudomonadota</taxon>
        <taxon>Alphaproteobacteria</taxon>
        <taxon>Acetobacterales</taxon>
        <taxon>Roseomonadaceae</taxon>
        <taxon>Roseomonas</taxon>
    </lineage>
</organism>
<feature type="transmembrane region" description="Helical" evidence="1">
    <location>
        <begin position="106"/>
        <end position="127"/>
    </location>
</feature>
<evidence type="ECO:0000256" key="1">
    <source>
        <dbReference type="SAM" id="Phobius"/>
    </source>
</evidence>
<feature type="transmembrane region" description="Helical" evidence="1">
    <location>
        <begin position="139"/>
        <end position="159"/>
    </location>
</feature>
<protein>
    <submittedName>
        <fullName evidence="2">DUF3429 domain-containing protein</fullName>
    </submittedName>
</protein>
<accession>A0ABV6JXT5</accession>
<feature type="transmembrane region" description="Helical" evidence="1">
    <location>
        <begin position="50"/>
        <end position="69"/>
    </location>
</feature>